<comment type="caution">
    <text evidence="1">The sequence shown here is derived from an EMBL/GenBank/DDBJ whole genome shotgun (WGS) entry which is preliminary data.</text>
</comment>
<reference evidence="1" key="1">
    <citation type="submission" date="2022-06" db="EMBL/GenBank/DDBJ databases">
        <authorList>
            <person name="Legras J.-L."/>
            <person name="Devillers H."/>
            <person name="Grondin C."/>
        </authorList>
    </citation>
    <scope>NUCLEOTIDE SEQUENCE</scope>
    <source>
        <strain evidence="1">CLIB 1444</strain>
    </source>
</reference>
<organism evidence="1 2">
    <name type="scientific">[Candida] jaroonii</name>
    <dbReference type="NCBI Taxonomy" id="467808"/>
    <lineage>
        <taxon>Eukaryota</taxon>
        <taxon>Fungi</taxon>
        <taxon>Dikarya</taxon>
        <taxon>Ascomycota</taxon>
        <taxon>Saccharomycotina</taxon>
        <taxon>Pichiomycetes</taxon>
        <taxon>Debaryomycetaceae</taxon>
        <taxon>Yamadazyma</taxon>
    </lineage>
</organism>
<evidence type="ECO:0000313" key="1">
    <source>
        <dbReference type="EMBL" id="CAH6722592.1"/>
    </source>
</evidence>
<gene>
    <name evidence="1" type="ORF">CLIB1444_10S01948</name>
</gene>
<protein>
    <submittedName>
        <fullName evidence="1">tRNA wybutosine-synthesizing protein 2</fullName>
    </submittedName>
</protein>
<accession>A0ACA9YC04</accession>
<keyword evidence="2" id="KW-1185">Reference proteome</keyword>
<name>A0ACA9YC04_9ASCO</name>
<dbReference type="EMBL" id="CALSDN010000010">
    <property type="protein sequence ID" value="CAH6722592.1"/>
    <property type="molecule type" value="Genomic_DNA"/>
</dbReference>
<sequence>MKYYKLIINDPKSIKEVKNDLDRRNKLNKARKIEKIEGKSIIYTLFEESEPVPYNLPYDIYEYTVINDNLESTIRHFYQKIDVGFKEDLVQYIPKKWIIYEPMILFNSETLDASIWDEEFKKYDKTLLFEAIAKYFKVSHIAINKPIVDDNVMRIPTNINPIYGDFGPPVDLTLLTKPTKEDFDRAFWCSTVQNGIHQTWAPRFTMFSRGNIKEKKRLLDTFKNLNKTWVFDLYAGIGYFTLSYLKNGGKVVCFELNPWSIEALKRNCIANGFKFKIGEDIIDDDTQVFIFNETNELALHRFQRSAPISHINLGLLPSSVQSWETTNKILQLSTIPTYIHVHENVHIDEFNKFEGVLLDYFPCEFKDLVKVKTFAPDVWHIVVDLISLH</sequence>
<proteinExistence type="predicted"/>
<dbReference type="Proteomes" id="UP001152531">
    <property type="component" value="Unassembled WGS sequence"/>
</dbReference>
<evidence type="ECO:0000313" key="2">
    <source>
        <dbReference type="Proteomes" id="UP001152531"/>
    </source>
</evidence>